<dbReference type="GO" id="GO:0047602">
    <property type="term" value="F:acetoacetate decarboxylase activity"/>
    <property type="evidence" value="ECO:0007669"/>
    <property type="project" value="UniProtKB-EC"/>
</dbReference>
<name>A0ABX2CSH1_9CYAN</name>
<dbReference type="PANTHER" id="PTHR35467">
    <property type="match status" value="1"/>
</dbReference>
<accession>A0ABX2CSH1</accession>
<gene>
    <name evidence="1" type="primary">adc</name>
    <name evidence="1" type="ORF">E5S67_01078</name>
</gene>
<dbReference type="SUPFAM" id="SSF160104">
    <property type="entry name" value="Acetoacetate decarboxylase-like"/>
    <property type="match status" value="1"/>
</dbReference>
<dbReference type="EC" id="4.1.1.4" evidence="1"/>
<organism evidence="1 2">
    <name type="scientific">Microcoleus asticus IPMA8</name>
    <dbReference type="NCBI Taxonomy" id="2563858"/>
    <lineage>
        <taxon>Bacteria</taxon>
        <taxon>Bacillati</taxon>
        <taxon>Cyanobacteriota</taxon>
        <taxon>Cyanophyceae</taxon>
        <taxon>Oscillatoriophycideae</taxon>
        <taxon>Oscillatoriales</taxon>
        <taxon>Microcoleaceae</taxon>
        <taxon>Microcoleus</taxon>
        <taxon>Microcoleus asticus</taxon>
    </lineage>
</organism>
<dbReference type="Gene3D" id="2.40.400.10">
    <property type="entry name" value="Acetoacetate decarboxylase-like"/>
    <property type="match status" value="1"/>
</dbReference>
<protein>
    <submittedName>
        <fullName evidence="1">Acetoacetate decarboxylase</fullName>
        <ecNumber evidence="1">4.1.1.4</ecNumber>
    </submittedName>
</protein>
<dbReference type="InterPro" id="IPR039343">
    <property type="entry name" value="NDX1-like"/>
</dbReference>
<dbReference type="PANTHER" id="PTHR35467:SF2">
    <property type="entry name" value="PROTEIN NEOXANTHIN-DEFICIENT 1"/>
    <property type="match status" value="1"/>
</dbReference>
<evidence type="ECO:0000313" key="1">
    <source>
        <dbReference type="EMBL" id="NQE33359.1"/>
    </source>
</evidence>
<dbReference type="Pfam" id="PF06314">
    <property type="entry name" value="ADC"/>
    <property type="match status" value="1"/>
</dbReference>
<proteinExistence type="predicted"/>
<dbReference type="InterPro" id="IPR010451">
    <property type="entry name" value="Acetoacetate_decarboxylase"/>
</dbReference>
<keyword evidence="1" id="KW-0456">Lyase</keyword>
<dbReference type="Proteomes" id="UP000702425">
    <property type="component" value="Unassembled WGS sequence"/>
</dbReference>
<comment type="caution">
    <text evidence="1">The sequence shown here is derived from an EMBL/GenBank/DDBJ whole genome shotgun (WGS) entry which is preliminary data.</text>
</comment>
<dbReference type="RefSeq" id="WP_172186035.1">
    <property type="nucleotide sequence ID" value="NZ_CAWPPK010000035.1"/>
</dbReference>
<dbReference type="InterPro" id="IPR023375">
    <property type="entry name" value="ADC_dom_sf"/>
</dbReference>
<dbReference type="EMBL" id="SRRZ01000013">
    <property type="protein sequence ID" value="NQE33359.1"/>
    <property type="molecule type" value="Genomic_DNA"/>
</dbReference>
<reference evidence="1 2" key="1">
    <citation type="journal article" date="2020" name="Sci. Rep.">
        <title>A novel cyanobacterial geosmin producer, revising GeoA distribution and dispersion patterns in Bacteria.</title>
        <authorList>
            <person name="Churro C."/>
            <person name="Semedo-Aguiar A.P."/>
            <person name="Silva A.D."/>
            <person name="Pereira-Leal J.B."/>
            <person name="Leite R.B."/>
        </authorList>
    </citation>
    <scope>NUCLEOTIDE SEQUENCE [LARGE SCALE GENOMIC DNA]</scope>
    <source>
        <strain evidence="1 2">IPMA8</strain>
    </source>
</reference>
<sequence length="224" mass="24498">MVYPPAPWNLQGYAVQTLQLVDVARVRPLVPSELEIVSLLPGKTLGGIYISSYGLGSVMEYNELIVVSAIANYAGKWGAWISHIYVDNPNSVAGGREIWGLPKELATFSWEGSDSVKAAPLGYRVTVRQENRQLCSLNYSKQTLALPLPFSGKVFSANRSNLLLFKGEFKSRIGLIRGQLEVAEESPFASLNLGQPLLTLGCEDMRFTAGVPQIVGNRAAEFSY</sequence>
<keyword evidence="2" id="KW-1185">Reference proteome</keyword>
<evidence type="ECO:0000313" key="2">
    <source>
        <dbReference type="Proteomes" id="UP000702425"/>
    </source>
</evidence>